<dbReference type="EMBL" id="JAQNCK010000026">
    <property type="protein sequence ID" value="MDC0828840.1"/>
    <property type="molecule type" value="Genomic_DNA"/>
</dbReference>
<evidence type="ECO:0000256" key="1">
    <source>
        <dbReference type="SAM" id="MobiDB-lite"/>
    </source>
</evidence>
<evidence type="ECO:0000313" key="4">
    <source>
        <dbReference type="EMBL" id="MDC0828840.1"/>
    </source>
</evidence>
<evidence type="ECO:0000313" key="5">
    <source>
        <dbReference type="Proteomes" id="UP001220658"/>
    </source>
</evidence>
<dbReference type="RefSeq" id="WP_272013428.1">
    <property type="nucleotide sequence ID" value="NZ_JAQNCK010000026.1"/>
</dbReference>
<feature type="region of interest" description="Disordered" evidence="1">
    <location>
        <begin position="34"/>
        <end position="74"/>
    </location>
</feature>
<dbReference type="AlphaFoldDB" id="A0AAW6FTQ3"/>
<keyword evidence="2" id="KW-1133">Transmembrane helix</keyword>
<feature type="transmembrane region" description="Helical" evidence="2">
    <location>
        <begin position="582"/>
        <end position="606"/>
    </location>
</feature>
<feature type="chain" id="PRO_5043778632" description="Ig-like domain-containing protein" evidence="3">
    <location>
        <begin position="33"/>
        <end position="611"/>
    </location>
</feature>
<organism evidence="4 5">
    <name type="scientific">Faecalitalea cylindroides</name>
    <dbReference type="NCBI Taxonomy" id="39483"/>
    <lineage>
        <taxon>Bacteria</taxon>
        <taxon>Bacillati</taxon>
        <taxon>Bacillota</taxon>
        <taxon>Erysipelotrichia</taxon>
        <taxon>Erysipelotrichales</taxon>
        <taxon>Erysipelotrichaceae</taxon>
        <taxon>Faecalitalea</taxon>
    </lineage>
</organism>
<comment type="caution">
    <text evidence="4">The sequence shown here is derived from an EMBL/GenBank/DDBJ whole genome shotgun (WGS) entry which is preliminary data.</text>
</comment>
<keyword evidence="3" id="KW-0732">Signal</keyword>
<accession>A0AAW6FTQ3</accession>
<gene>
    <name evidence="4" type="ORF">POG00_08975</name>
</gene>
<name>A0AAW6FTQ3_9FIRM</name>
<sequence>MNKKLVLTGKAVLSTVMASTMACSMLSTNILAQEPEVVPEEETTVEKTPVEEETTATEEATGGNEETTPSNAITTNEIVDTPTTYSFPSGYDDSWTEQQLRDEIQRLLDEAASLYEENKYRPMTENDYITKKATAEAALADTTLPKDKLAWQAYYMSNCIKAMNRAQNVLSESAKQIVIINKEFDKLNKSEYQLGAWEALSSALSSARSRINGDASKDYSTELANIESLYEEMLKTKVDENLVILRDYVAECDEMVAKQKTDEAVIYDANGWRTFINALNEAKAEIEKGNTTIDEAVFNKLYYNLVIIRNGLVPLDPSIEGNEIAVTDLWTDLGNRKNIKGGQIFVTGEKINGDGTTTLYIDWVNNGINPLTGEYVGKFENKDFNSEGLEDGVFITTLINEFEGFNKFHSYAYYNNWVDEHGDPINEEAVLNGFSGYQITVPTGSQVIVGLGNKAGQYFGTFAAGVYQTKTPDTTAPEVKVSYSTVDKTEGPVTVTITADEPIQDIPGWTRVSENVLKKDYTANTNESIDVLDLAGNVTTVSVTVSNIVKPSDPSGTGGDKNQGTDTKKEDSKKTDGTNTGVFVGTGLFAGSATAAAAGASLLAFLKKRKK</sequence>
<proteinExistence type="predicted"/>
<feature type="compositionally biased region" description="Basic and acidic residues" evidence="1">
    <location>
        <begin position="566"/>
        <end position="576"/>
    </location>
</feature>
<keyword evidence="2" id="KW-0472">Membrane</keyword>
<keyword evidence="2" id="KW-0812">Transmembrane</keyword>
<evidence type="ECO:0000256" key="3">
    <source>
        <dbReference type="SAM" id="SignalP"/>
    </source>
</evidence>
<evidence type="ECO:0008006" key="6">
    <source>
        <dbReference type="Google" id="ProtNLM"/>
    </source>
</evidence>
<evidence type="ECO:0000256" key="2">
    <source>
        <dbReference type="SAM" id="Phobius"/>
    </source>
</evidence>
<feature type="signal peptide" evidence="3">
    <location>
        <begin position="1"/>
        <end position="32"/>
    </location>
</feature>
<feature type="region of interest" description="Disordered" evidence="1">
    <location>
        <begin position="549"/>
        <end position="579"/>
    </location>
</feature>
<protein>
    <recommendedName>
        <fullName evidence="6">Ig-like domain-containing protein</fullName>
    </recommendedName>
</protein>
<feature type="compositionally biased region" description="Low complexity" evidence="1">
    <location>
        <begin position="57"/>
        <end position="69"/>
    </location>
</feature>
<reference evidence="4" key="1">
    <citation type="submission" date="2023-01" db="EMBL/GenBank/DDBJ databases">
        <title>Human gut microbiome strain richness.</title>
        <authorList>
            <person name="Chen-Liaw A."/>
        </authorList>
    </citation>
    <scope>NUCLEOTIDE SEQUENCE</scope>
    <source>
        <strain evidence="4">D55st1_G4_D55t1_190419</strain>
    </source>
</reference>
<dbReference type="Proteomes" id="UP001220658">
    <property type="component" value="Unassembled WGS sequence"/>
</dbReference>
<dbReference type="PROSITE" id="PS51257">
    <property type="entry name" value="PROKAR_LIPOPROTEIN"/>
    <property type="match status" value="1"/>
</dbReference>